<dbReference type="InParanoid" id="D8Q9F3"/>
<accession>D8Q9F3</accession>
<feature type="transmembrane region" description="Helical" evidence="1">
    <location>
        <begin position="227"/>
        <end position="244"/>
    </location>
</feature>
<dbReference type="OMA" id="YITPAPW"/>
<evidence type="ECO:0000256" key="1">
    <source>
        <dbReference type="SAM" id="Phobius"/>
    </source>
</evidence>
<evidence type="ECO:0000313" key="3">
    <source>
        <dbReference type="Proteomes" id="UP000007431"/>
    </source>
</evidence>
<reference evidence="2 3" key="1">
    <citation type="journal article" date="2010" name="Nat. Biotechnol.">
        <title>Genome sequence of the model mushroom Schizophyllum commune.</title>
        <authorList>
            <person name="Ohm R.A."/>
            <person name="de Jong J.F."/>
            <person name="Lugones L.G."/>
            <person name="Aerts A."/>
            <person name="Kothe E."/>
            <person name="Stajich J.E."/>
            <person name="de Vries R.P."/>
            <person name="Record E."/>
            <person name="Levasseur A."/>
            <person name="Baker S.E."/>
            <person name="Bartholomew K.A."/>
            <person name="Coutinho P.M."/>
            <person name="Erdmann S."/>
            <person name="Fowler T.J."/>
            <person name="Gathman A.C."/>
            <person name="Lombard V."/>
            <person name="Henrissat B."/>
            <person name="Knabe N."/>
            <person name="Kuees U."/>
            <person name="Lilly W.W."/>
            <person name="Lindquist E."/>
            <person name="Lucas S."/>
            <person name="Magnuson J.K."/>
            <person name="Piumi F."/>
            <person name="Raudaskoski M."/>
            <person name="Salamov A."/>
            <person name="Schmutz J."/>
            <person name="Schwarze F.W.M.R."/>
            <person name="vanKuyk P.A."/>
            <person name="Horton J.S."/>
            <person name="Grigoriev I.V."/>
            <person name="Woesten H.A.B."/>
        </authorList>
    </citation>
    <scope>NUCLEOTIDE SEQUENCE [LARGE SCALE GENOMIC DNA]</scope>
    <source>
        <strain evidence="3">H4-8 / FGSC 9210</strain>
    </source>
</reference>
<dbReference type="VEuPathDB" id="FungiDB:SCHCODRAFT_02631869"/>
<feature type="transmembrane region" description="Helical" evidence="1">
    <location>
        <begin position="12"/>
        <end position="31"/>
    </location>
</feature>
<protein>
    <submittedName>
        <fullName evidence="2">Uncharacterized protein</fullName>
    </submittedName>
</protein>
<keyword evidence="3" id="KW-1185">Reference proteome</keyword>
<dbReference type="Proteomes" id="UP000007431">
    <property type="component" value="Unassembled WGS sequence"/>
</dbReference>
<keyword evidence="1" id="KW-0472">Membrane</keyword>
<keyword evidence="1" id="KW-1133">Transmembrane helix</keyword>
<keyword evidence="1" id="KW-0812">Transmembrane</keyword>
<dbReference type="HOGENOM" id="CLU_058254_0_0_1"/>
<dbReference type="AlphaFoldDB" id="D8Q9F3"/>
<dbReference type="RefSeq" id="XP_003030548.1">
    <property type="nucleotide sequence ID" value="XM_003030502.1"/>
</dbReference>
<dbReference type="GeneID" id="9588324"/>
<dbReference type="eggNOG" id="ENOG502SMAT">
    <property type="taxonomic scope" value="Eukaryota"/>
</dbReference>
<proteinExistence type="predicted"/>
<dbReference type="STRING" id="578458.D8Q9F3"/>
<feature type="transmembrane region" description="Helical" evidence="1">
    <location>
        <begin position="51"/>
        <end position="71"/>
    </location>
</feature>
<dbReference type="KEGG" id="scm:SCHCO_02631869"/>
<feature type="transmembrane region" description="Helical" evidence="1">
    <location>
        <begin position="106"/>
        <end position="127"/>
    </location>
</feature>
<feature type="transmembrane region" description="Helical" evidence="1">
    <location>
        <begin position="83"/>
        <end position="100"/>
    </location>
</feature>
<sequence length="273" mass="30194">MADDAPTSGLVLKIVNVISYLLFLGSNVYTVAAPSDIYYTGKETYLTPAPWAFLIWSLIHLLLLGTVVYQFFPAGKRVIVDGISWRLPLLAVLNAIYVHLWASRHYIVAFVFALFVSSTVTHIYYIVKKHHSPQATADELFVHLPFSLYHGWTTLLVVLSLFEAFGTNALEHKAGIWTKVFVFLALFFLEATAATYAFSSPEGDLPAALAITWSLFAIFAHQRSSAFVHWSALAFAILSAVWVLKGAVGLFRRNGGGVRLEDDLERAPLVGGN</sequence>
<dbReference type="OrthoDB" id="5586934at2759"/>
<feature type="transmembrane region" description="Helical" evidence="1">
    <location>
        <begin position="148"/>
        <end position="170"/>
    </location>
</feature>
<dbReference type="EMBL" id="GL377308">
    <property type="protein sequence ID" value="EFI95645.1"/>
    <property type="molecule type" value="Genomic_DNA"/>
</dbReference>
<evidence type="ECO:0000313" key="2">
    <source>
        <dbReference type="EMBL" id="EFI95645.1"/>
    </source>
</evidence>
<feature type="transmembrane region" description="Helical" evidence="1">
    <location>
        <begin position="176"/>
        <end position="198"/>
    </location>
</feature>
<organism evidence="3">
    <name type="scientific">Schizophyllum commune (strain H4-8 / FGSC 9210)</name>
    <name type="common">Split gill fungus</name>
    <dbReference type="NCBI Taxonomy" id="578458"/>
    <lineage>
        <taxon>Eukaryota</taxon>
        <taxon>Fungi</taxon>
        <taxon>Dikarya</taxon>
        <taxon>Basidiomycota</taxon>
        <taxon>Agaricomycotina</taxon>
        <taxon>Agaricomycetes</taxon>
        <taxon>Agaricomycetidae</taxon>
        <taxon>Agaricales</taxon>
        <taxon>Schizophyllaceae</taxon>
        <taxon>Schizophyllum</taxon>
    </lineage>
</organism>
<gene>
    <name evidence="2" type="ORF">SCHCODRAFT_77620</name>
</gene>
<name>D8Q9F3_SCHCM</name>